<gene>
    <name evidence="1" type="ORF">ACFQXB_15235</name>
</gene>
<reference evidence="2" key="1">
    <citation type="journal article" date="2019" name="Int. J. Syst. Evol. Microbiol.">
        <title>The Global Catalogue of Microorganisms (GCM) 10K type strain sequencing project: providing services to taxonomists for standard genome sequencing and annotation.</title>
        <authorList>
            <consortium name="The Broad Institute Genomics Platform"/>
            <consortium name="The Broad Institute Genome Sequencing Center for Infectious Disease"/>
            <person name="Wu L."/>
            <person name="Ma J."/>
        </authorList>
    </citation>
    <scope>NUCLEOTIDE SEQUENCE [LARGE SCALE GENOMIC DNA]</scope>
    <source>
        <strain evidence="2">CGMCC 1.12750</strain>
    </source>
</reference>
<protein>
    <submittedName>
        <fullName evidence="1">LamB/YcsF family protein</fullName>
    </submittedName>
</protein>
<proteinExistence type="predicted"/>
<organism evidence="1 2">
    <name type="scientific">Plastorhodobacter daqingensis</name>
    <dbReference type="NCBI Taxonomy" id="1387281"/>
    <lineage>
        <taxon>Bacteria</taxon>
        <taxon>Pseudomonadati</taxon>
        <taxon>Pseudomonadota</taxon>
        <taxon>Alphaproteobacteria</taxon>
        <taxon>Rhodobacterales</taxon>
        <taxon>Paracoccaceae</taxon>
        <taxon>Plastorhodobacter</taxon>
    </lineage>
</organism>
<evidence type="ECO:0000313" key="2">
    <source>
        <dbReference type="Proteomes" id="UP001596516"/>
    </source>
</evidence>
<evidence type="ECO:0000313" key="1">
    <source>
        <dbReference type="EMBL" id="MFC7705544.1"/>
    </source>
</evidence>
<sequence>MFDRLSAANIPCGSHAADPVAMRRAIRMARATRILVTENGIAVAPFA</sequence>
<keyword evidence="2" id="KW-1185">Reference proteome</keyword>
<dbReference type="SUPFAM" id="SSF88713">
    <property type="entry name" value="Glycoside hydrolase/deacetylase"/>
    <property type="match status" value="1"/>
</dbReference>
<dbReference type="Proteomes" id="UP001596516">
    <property type="component" value="Unassembled WGS sequence"/>
</dbReference>
<comment type="caution">
    <text evidence="1">The sequence shown here is derived from an EMBL/GenBank/DDBJ whole genome shotgun (WGS) entry which is preliminary data.</text>
</comment>
<name>A0ABW2ULE8_9RHOB</name>
<dbReference type="InterPro" id="IPR005501">
    <property type="entry name" value="LamB/YcsF/PxpA-like"/>
</dbReference>
<dbReference type="Pfam" id="PF03746">
    <property type="entry name" value="LamB_YcsF"/>
    <property type="match status" value="1"/>
</dbReference>
<dbReference type="EMBL" id="JBHTFQ010000008">
    <property type="protein sequence ID" value="MFC7705544.1"/>
    <property type="molecule type" value="Genomic_DNA"/>
</dbReference>
<dbReference type="Gene3D" id="3.20.20.370">
    <property type="entry name" value="Glycoside hydrolase/deacetylase"/>
    <property type="match status" value="1"/>
</dbReference>
<dbReference type="RefSeq" id="WP_377405561.1">
    <property type="nucleotide sequence ID" value="NZ_JBHTFQ010000008.1"/>
</dbReference>
<dbReference type="InterPro" id="IPR011330">
    <property type="entry name" value="Glyco_hydro/deAcase_b/a-brl"/>
</dbReference>
<accession>A0ABW2ULE8</accession>